<comment type="caution">
    <text evidence="2">The sequence shown here is derived from an EMBL/GenBank/DDBJ whole genome shotgun (WGS) entry which is preliminary data.</text>
</comment>
<name>A0A941FBQ4_9ACTN</name>
<feature type="transmembrane region" description="Helical" evidence="1">
    <location>
        <begin position="244"/>
        <end position="263"/>
    </location>
</feature>
<dbReference type="EMBL" id="JAGTPG010000002">
    <property type="protein sequence ID" value="MBR8641015.1"/>
    <property type="molecule type" value="Genomic_DNA"/>
</dbReference>
<organism evidence="2 3">
    <name type="scientific">Streptomyces tuirus</name>
    <dbReference type="NCBI Taxonomy" id="68278"/>
    <lineage>
        <taxon>Bacteria</taxon>
        <taxon>Bacillati</taxon>
        <taxon>Actinomycetota</taxon>
        <taxon>Actinomycetes</taxon>
        <taxon>Kitasatosporales</taxon>
        <taxon>Streptomycetaceae</taxon>
        <taxon>Streptomyces</taxon>
    </lineage>
</organism>
<gene>
    <name evidence="2" type="ORF">KEF29_21065</name>
</gene>
<keyword evidence="1" id="KW-1133">Transmembrane helix</keyword>
<reference evidence="2 3" key="1">
    <citation type="submission" date="2021-04" db="EMBL/GenBank/DDBJ databases">
        <title>Characterization of the biosynthetic gene cluster of new lipopeptides with antitumor activity in the genome of the marine Streptomyces PHM034.</title>
        <authorList>
            <person name="Ceniceros A."/>
            <person name="Canedo L."/>
            <person name="Mendez C."/>
            <person name="Olano C."/>
            <person name="Schleissner C."/>
            <person name="Cuevas C."/>
            <person name="De La Calle F."/>
            <person name="Salas J.A."/>
        </authorList>
    </citation>
    <scope>NUCLEOTIDE SEQUENCE [LARGE SCALE GENOMIC DNA]</scope>
    <source>
        <strain evidence="2 3">PHM034</strain>
    </source>
</reference>
<feature type="transmembrane region" description="Helical" evidence="1">
    <location>
        <begin position="99"/>
        <end position="120"/>
    </location>
</feature>
<keyword evidence="1" id="KW-0812">Transmembrane</keyword>
<sequence>MTARVLGIELRRSTAAVLGALVAALGAAGLWVLALSRQTGLWDPQWTMLAAYQRIMLVLLWPLALGGGAWQARRERRCGTEELLGTTPTPPWRRALPSAVAMAGCLVLGYLAILAAGAVRVAGKTDYLPGDWLHIAAVGALTLVAAGWLGMGVGRLLPSACTPPVLVVAGFLVLLVPVQLSKSAEPGPASLLVPNLTTDLDEFTTVAGSVSQAQTLWFLGLAGSGLVLLMAARRRTAVTAPLPALLGLVLALPLLGAAPASGLQRDAGAAAEVCTHDGGPTVCVTKVHEQGLAELVGPARRALKLLAKLPAAPTSVHEVTGDRPGPQPTGEAWLHSDTYLPGRGWVTGSQDALVVRILAGAGTRPCEPIAHGPRAIAAAWLYGRYPAPGQDVMPGEEADARTAAWRKLRALPAEEQARRIAAVREAELDCRGDLAEVLTKGTR</sequence>
<evidence type="ECO:0000313" key="2">
    <source>
        <dbReference type="EMBL" id="MBR8641015.1"/>
    </source>
</evidence>
<feature type="transmembrane region" description="Helical" evidence="1">
    <location>
        <begin position="132"/>
        <end position="149"/>
    </location>
</feature>
<protein>
    <submittedName>
        <fullName evidence="2">Uncharacterized protein</fullName>
    </submittedName>
</protein>
<feature type="transmembrane region" description="Helical" evidence="1">
    <location>
        <begin position="46"/>
        <end position="67"/>
    </location>
</feature>
<keyword evidence="1" id="KW-0472">Membrane</keyword>
<feature type="transmembrane region" description="Helical" evidence="1">
    <location>
        <begin position="12"/>
        <end position="34"/>
    </location>
</feature>
<proteinExistence type="predicted"/>
<keyword evidence="3" id="KW-1185">Reference proteome</keyword>
<dbReference type="Proteomes" id="UP000682308">
    <property type="component" value="Unassembled WGS sequence"/>
</dbReference>
<accession>A0A941FBQ4</accession>
<feature type="transmembrane region" description="Helical" evidence="1">
    <location>
        <begin position="156"/>
        <end position="178"/>
    </location>
</feature>
<feature type="transmembrane region" description="Helical" evidence="1">
    <location>
        <begin position="215"/>
        <end position="232"/>
    </location>
</feature>
<evidence type="ECO:0000313" key="3">
    <source>
        <dbReference type="Proteomes" id="UP000682308"/>
    </source>
</evidence>
<dbReference type="AlphaFoldDB" id="A0A941FBQ4"/>
<evidence type="ECO:0000256" key="1">
    <source>
        <dbReference type="SAM" id="Phobius"/>
    </source>
</evidence>